<dbReference type="EMBL" id="JBGFUD010004674">
    <property type="protein sequence ID" value="MFH4979818.1"/>
    <property type="molecule type" value="Genomic_DNA"/>
</dbReference>
<protein>
    <recommendedName>
        <fullName evidence="12">Homeobox domain-containing protein</fullName>
    </recommendedName>
</protein>
<dbReference type="FunFam" id="1.10.10.60:FF:000053">
    <property type="entry name" value="H6 family homeobox 2"/>
    <property type="match status" value="1"/>
</dbReference>
<dbReference type="PANTHER" id="PTHR46110:SF3">
    <property type="entry name" value="HOMEOBOX PROTEIN HMX"/>
    <property type="match status" value="1"/>
</dbReference>
<dbReference type="PROSITE" id="PS50071">
    <property type="entry name" value="HOMEOBOX_2"/>
    <property type="match status" value="1"/>
</dbReference>
<evidence type="ECO:0000256" key="6">
    <source>
        <dbReference type="ARBA" id="ARBA00023163"/>
    </source>
</evidence>
<evidence type="ECO:0000256" key="7">
    <source>
        <dbReference type="ARBA" id="ARBA00023242"/>
    </source>
</evidence>
<keyword evidence="3" id="KW-0805">Transcription regulation</keyword>
<evidence type="ECO:0000256" key="10">
    <source>
        <dbReference type="RuleBase" id="RU000682"/>
    </source>
</evidence>
<evidence type="ECO:0000256" key="1">
    <source>
        <dbReference type="ARBA" id="ARBA00004123"/>
    </source>
</evidence>
<keyword evidence="14" id="KW-1185">Reference proteome</keyword>
<organism evidence="13 14">
    <name type="scientific">Gnathostoma spinigerum</name>
    <dbReference type="NCBI Taxonomy" id="75299"/>
    <lineage>
        <taxon>Eukaryota</taxon>
        <taxon>Metazoa</taxon>
        <taxon>Ecdysozoa</taxon>
        <taxon>Nematoda</taxon>
        <taxon>Chromadorea</taxon>
        <taxon>Rhabditida</taxon>
        <taxon>Spirurina</taxon>
        <taxon>Gnathostomatomorpha</taxon>
        <taxon>Gnathostomatoidea</taxon>
        <taxon>Gnathostomatidae</taxon>
        <taxon>Gnathostoma</taxon>
    </lineage>
</organism>
<evidence type="ECO:0000313" key="14">
    <source>
        <dbReference type="Proteomes" id="UP001608902"/>
    </source>
</evidence>
<dbReference type="PRINTS" id="PR00024">
    <property type="entry name" value="HOMEOBOX"/>
</dbReference>
<evidence type="ECO:0000256" key="9">
    <source>
        <dbReference type="PROSITE-ProRule" id="PRU00108"/>
    </source>
</evidence>
<feature type="compositionally biased region" description="Acidic residues" evidence="11">
    <location>
        <begin position="18"/>
        <end position="37"/>
    </location>
</feature>
<dbReference type="CDD" id="cd00086">
    <property type="entry name" value="homeodomain"/>
    <property type="match status" value="1"/>
</dbReference>
<evidence type="ECO:0000256" key="2">
    <source>
        <dbReference type="ARBA" id="ARBA00022473"/>
    </source>
</evidence>
<evidence type="ECO:0000259" key="12">
    <source>
        <dbReference type="PROSITE" id="PS50071"/>
    </source>
</evidence>
<keyword evidence="2" id="KW-0217">Developmental protein</keyword>
<feature type="domain" description="Homeobox" evidence="12">
    <location>
        <begin position="45"/>
        <end position="105"/>
    </location>
</feature>
<dbReference type="PANTHER" id="PTHR46110">
    <property type="entry name" value="HOMEOBOX PROTEIN HMX"/>
    <property type="match status" value="1"/>
</dbReference>
<name>A0ABD6EIU7_9BILA</name>
<feature type="region of interest" description="Disordered" evidence="11">
    <location>
        <begin position="11"/>
        <end position="51"/>
    </location>
</feature>
<evidence type="ECO:0000256" key="5">
    <source>
        <dbReference type="ARBA" id="ARBA00023155"/>
    </source>
</evidence>
<evidence type="ECO:0000256" key="3">
    <source>
        <dbReference type="ARBA" id="ARBA00023015"/>
    </source>
</evidence>
<sequence length="211" mass="23338">MIQTPGEFVLSSPVGSVMDDDDLDGDTVERTSDDDENQVNGESSMRKKKTRTVFSRHQVSQLEMTFDMKRYLSSQERAHLASTLCLTETQVKIWFQNRRNKWKRQVIADMDGYSGIQIHKNTLLGPALQQTPSQTEAAALSHTNPTLSLPSLSGLPNTLLHSNALFHDRSTTSTLPQPVPYNFTNAENAAAAVKLIYGTYGALAVAQAQLI</sequence>
<dbReference type="AlphaFoldDB" id="A0ABD6EIU7"/>
<keyword evidence="5 9" id="KW-0371">Homeobox</keyword>
<feature type="DNA-binding region" description="Homeobox" evidence="9">
    <location>
        <begin position="47"/>
        <end position="106"/>
    </location>
</feature>
<dbReference type="SMART" id="SM00389">
    <property type="entry name" value="HOX"/>
    <property type="match status" value="1"/>
</dbReference>
<reference evidence="13 14" key="1">
    <citation type="submission" date="2024-08" db="EMBL/GenBank/DDBJ databases">
        <title>Gnathostoma spinigerum genome.</title>
        <authorList>
            <person name="Gonzalez-Bertolin B."/>
            <person name="Monzon S."/>
            <person name="Zaballos A."/>
            <person name="Jimenez P."/>
            <person name="Dekumyoy P."/>
            <person name="Varona S."/>
            <person name="Cuesta I."/>
            <person name="Sumanam S."/>
            <person name="Adisakwattana P."/>
            <person name="Gasser R.B."/>
            <person name="Hernandez-Gonzalez A."/>
            <person name="Young N.D."/>
            <person name="Perteguer M.J."/>
        </authorList>
    </citation>
    <scope>NUCLEOTIDE SEQUENCE [LARGE SCALE GENOMIC DNA]</scope>
    <source>
        <strain evidence="13">AL3</strain>
        <tissue evidence="13">Liver</tissue>
    </source>
</reference>
<dbReference type="GO" id="GO:0003677">
    <property type="term" value="F:DNA binding"/>
    <property type="evidence" value="ECO:0007669"/>
    <property type="project" value="UniProtKB-UniRule"/>
</dbReference>
<dbReference type="InterPro" id="IPR051300">
    <property type="entry name" value="HMX_Homeobox_TF"/>
</dbReference>
<dbReference type="InterPro" id="IPR017970">
    <property type="entry name" value="Homeobox_CS"/>
</dbReference>
<dbReference type="InterPro" id="IPR009057">
    <property type="entry name" value="Homeodomain-like_sf"/>
</dbReference>
<dbReference type="InterPro" id="IPR020479">
    <property type="entry name" value="HD_metazoa"/>
</dbReference>
<dbReference type="Gene3D" id="1.10.10.60">
    <property type="entry name" value="Homeodomain-like"/>
    <property type="match status" value="1"/>
</dbReference>
<dbReference type="Pfam" id="PF00046">
    <property type="entry name" value="Homeodomain"/>
    <property type="match status" value="1"/>
</dbReference>
<accession>A0ABD6EIU7</accession>
<keyword evidence="7 9" id="KW-0539">Nucleus</keyword>
<comment type="caution">
    <text evidence="13">The sequence shown here is derived from an EMBL/GenBank/DDBJ whole genome shotgun (WGS) entry which is preliminary data.</text>
</comment>
<evidence type="ECO:0000256" key="8">
    <source>
        <dbReference type="ARBA" id="ARBA00038165"/>
    </source>
</evidence>
<proteinExistence type="inferred from homology"/>
<gene>
    <name evidence="13" type="ORF">AB6A40_006527</name>
</gene>
<dbReference type="InterPro" id="IPR001356">
    <property type="entry name" value="HD"/>
</dbReference>
<dbReference type="GO" id="GO:0005634">
    <property type="term" value="C:nucleus"/>
    <property type="evidence" value="ECO:0007669"/>
    <property type="project" value="UniProtKB-SubCell"/>
</dbReference>
<evidence type="ECO:0000313" key="13">
    <source>
        <dbReference type="EMBL" id="MFH4979818.1"/>
    </source>
</evidence>
<comment type="subcellular location">
    <subcellularLocation>
        <location evidence="1 9 10">Nucleus</location>
    </subcellularLocation>
</comment>
<comment type="similarity">
    <text evidence="8">Belongs to the HMX homeobox family.</text>
</comment>
<dbReference type="Proteomes" id="UP001608902">
    <property type="component" value="Unassembled WGS sequence"/>
</dbReference>
<evidence type="ECO:0000256" key="4">
    <source>
        <dbReference type="ARBA" id="ARBA00023125"/>
    </source>
</evidence>
<dbReference type="SUPFAM" id="SSF46689">
    <property type="entry name" value="Homeodomain-like"/>
    <property type="match status" value="1"/>
</dbReference>
<keyword evidence="6" id="KW-0804">Transcription</keyword>
<evidence type="ECO:0000256" key="11">
    <source>
        <dbReference type="SAM" id="MobiDB-lite"/>
    </source>
</evidence>
<keyword evidence="4 9" id="KW-0238">DNA-binding</keyword>
<dbReference type="PROSITE" id="PS00027">
    <property type="entry name" value="HOMEOBOX_1"/>
    <property type="match status" value="1"/>
</dbReference>